<reference evidence="1" key="2">
    <citation type="submission" date="2021-01" db="UniProtKB">
        <authorList>
            <consortium name="EnsemblPlants"/>
        </authorList>
    </citation>
    <scope>IDENTIFICATION</scope>
</reference>
<sequence>MDLQCLFLPLYFLYNRNGGCSDEICLWEEEDNIICLLGCFYAMDIQNDALENTSLLEELLDPNEVPFFQSPEGTKHRKSLANMAIAKDLVQPETMYGRLDAHLELEVIPCEMRPGTAWTMSLIPCRLKCWMSANGALLYQWNSLFCFHLSSLPSLIRMEDVLVSYVFGKKKTTEVAHL</sequence>
<dbReference type="Gramene" id="QL04p088921:mrna">
    <property type="protein sequence ID" value="QL04p088921:mrna"/>
    <property type="gene ID" value="QL04p088921"/>
</dbReference>
<dbReference type="EMBL" id="LRBV02000004">
    <property type="status" value="NOT_ANNOTATED_CDS"/>
    <property type="molecule type" value="Genomic_DNA"/>
</dbReference>
<dbReference type="EnsemblPlants" id="QL04p088921:mrna">
    <property type="protein sequence ID" value="QL04p088921:mrna"/>
    <property type="gene ID" value="QL04p088921"/>
</dbReference>
<dbReference type="AlphaFoldDB" id="A0A7N2LK65"/>
<reference evidence="1 2" key="1">
    <citation type="journal article" date="2016" name="G3 (Bethesda)">
        <title>First Draft Assembly and Annotation of the Genome of a California Endemic Oak Quercus lobata Nee (Fagaceae).</title>
        <authorList>
            <person name="Sork V.L."/>
            <person name="Fitz-Gibbon S.T."/>
            <person name="Puiu D."/>
            <person name="Crepeau M."/>
            <person name="Gugger P.F."/>
            <person name="Sherman R."/>
            <person name="Stevens K."/>
            <person name="Langley C.H."/>
            <person name="Pellegrini M."/>
            <person name="Salzberg S.L."/>
        </authorList>
    </citation>
    <scope>NUCLEOTIDE SEQUENCE [LARGE SCALE GENOMIC DNA]</scope>
    <source>
        <strain evidence="1 2">cv. SW786</strain>
    </source>
</reference>
<dbReference type="Proteomes" id="UP000594261">
    <property type="component" value="Chromosome 4"/>
</dbReference>
<dbReference type="InParanoid" id="A0A7N2LK65"/>
<organism evidence="1 2">
    <name type="scientific">Quercus lobata</name>
    <name type="common">Valley oak</name>
    <dbReference type="NCBI Taxonomy" id="97700"/>
    <lineage>
        <taxon>Eukaryota</taxon>
        <taxon>Viridiplantae</taxon>
        <taxon>Streptophyta</taxon>
        <taxon>Embryophyta</taxon>
        <taxon>Tracheophyta</taxon>
        <taxon>Spermatophyta</taxon>
        <taxon>Magnoliopsida</taxon>
        <taxon>eudicotyledons</taxon>
        <taxon>Gunneridae</taxon>
        <taxon>Pentapetalae</taxon>
        <taxon>rosids</taxon>
        <taxon>fabids</taxon>
        <taxon>Fagales</taxon>
        <taxon>Fagaceae</taxon>
        <taxon>Quercus</taxon>
    </lineage>
</organism>
<accession>A0A7N2LK65</accession>
<evidence type="ECO:0000313" key="2">
    <source>
        <dbReference type="Proteomes" id="UP000594261"/>
    </source>
</evidence>
<proteinExistence type="predicted"/>
<evidence type="ECO:0000313" key="1">
    <source>
        <dbReference type="EnsemblPlants" id="QL04p088921:mrna"/>
    </source>
</evidence>
<keyword evidence="2" id="KW-1185">Reference proteome</keyword>
<protein>
    <submittedName>
        <fullName evidence="1">Uncharacterized protein</fullName>
    </submittedName>
</protein>
<name>A0A7N2LK65_QUELO</name>